<name>A0A017TCG6_9BACT</name>
<sequence length="49" mass="5377">MCAHHMAALHSFGLSPRMDAAATISQGGNGWTEADFVGSWTPDHHRWVQ</sequence>
<protein>
    <submittedName>
        <fullName evidence="1">Uncharacterized protein</fullName>
    </submittedName>
</protein>
<dbReference type="EMBL" id="ASRX01000013">
    <property type="protein sequence ID" value="EYF06944.1"/>
    <property type="molecule type" value="Genomic_DNA"/>
</dbReference>
<reference evidence="1 2" key="1">
    <citation type="submission" date="2013-05" db="EMBL/GenBank/DDBJ databases">
        <title>Genome assembly of Chondromyces apiculatus DSM 436.</title>
        <authorList>
            <person name="Sharma G."/>
            <person name="Khatri I."/>
            <person name="Kaur C."/>
            <person name="Mayilraj S."/>
            <person name="Subramanian S."/>
        </authorList>
    </citation>
    <scope>NUCLEOTIDE SEQUENCE [LARGE SCALE GENOMIC DNA]</scope>
    <source>
        <strain evidence="1 2">DSM 436</strain>
    </source>
</reference>
<dbReference type="Proteomes" id="UP000019678">
    <property type="component" value="Unassembled WGS sequence"/>
</dbReference>
<keyword evidence="2" id="KW-1185">Reference proteome</keyword>
<organism evidence="1 2">
    <name type="scientific">Chondromyces apiculatus DSM 436</name>
    <dbReference type="NCBI Taxonomy" id="1192034"/>
    <lineage>
        <taxon>Bacteria</taxon>
        <taxon>Pseudomonadati</taxon>
        <taxon>Myxococcota</taxon>
        <taxon>Polyangia</taxon>
        <taxon>Polyangiales</taxon>
        <taxon>Polyangiaceae</taxon>
        <taxon>Chondromyces</taxon>
    </lineage>
</organism>
<evidence type="ECO:0000313" key="2">
    <source>
        <dbReference type="Proteomes" id="UP000019678"/>
    </source>
</evidence>
<proteinExistence type="predicted"/>
<gene>
    <name evidence="1" type="ORF">CAP_1202</name>
</gene>
<accession>A0A017TCG6</accession>
<dbReference type="AlphaFoldDB" id="A0A017TCG6"/>
<comment type="caution">
    <text evidence="1">The sequence shown here is derived from an EMBL/GenBank/DDBJ whole genome shotgun (WGS) entry which is preliminary data.</text>
</comment>
<evidence type="ECO:0000313" key="1">
    <source>
        <dbReference type="EMBL" id="EYF06944.1"/>
    </source>
</evidence>